<organism evidence="1">
    <name type="scientific">Echinococcus granulosus</name>
    <name type="common">Hydatid tapeworm</name>
    <dbReference type="NCBI Taxonomy" id="6210"/>
    <lineage>
        <taxon>Eukaryota</taxon>
        <taxon>Metazoa</taxon>
        <taxon>Spiralia</taxon>
        <taxon>Lophotrochozoa</taxon>
        <taxon>Platyhelminthes</taxon>
        <taxon>Cestoda</taxon>
        <taxon>Eucestoda</taxon>
        <taxon>Cyclophyllidea</taxon>
        <taxon>Taeniidae</taxon>
        <taxon>Echinococcus</taxon>
        <taxon>Echinococcus granulosus group</taxon>
    </lineage>
</organism>
<accession>A0A068W7H7</accession>
<sequence length="83" mass="10087">MCTKFYLHANISNTRVHPTVRENYCYGITYQLQQPENRITGNGQVEKWHWKDHVDRGQRHQHDFTDHVRRVKVEFKAILRLKI</sequence>
<protein>
    <submittedName>
        <fullName evidence="3">Secreted protein</fullName>
    </submittedName>
</protein>
<evidence type="ECO:0000313" key="3">
    <source>
        <dbReference type="WBParaSite" id="EgrG_000761000"/>
    </source>
</evidence>
<dbReference type="AlphaFoldDB" id="A0A068W7H7"/>
<gene>
    <name evidence="1" type="ORF">EgrG_000761000</name>
</gene>
<reference evidence="1" key="2">
    <citation type="submission" date="2014-06" db="EMBL/GenBank/DDBJ databases">
        <authorList>
            <person name="Aslett M."/>
        </authorList>
    </citation>
    <scope>NUCLEOTIDE SEQUENCE</scope>
</reference>
<dbReference type="Proteomes" id="UP000492820">
    <property type="component" value="Unassembled WGS sequence"/>
</dbReference>
<reference evidence="3" key="3">
    <citation type="submission" date="2020-10" db="UniProtKB">
        <authorList>
            <consortium name="WormBaseParasite"/>
        </authorList>
    </citation>
    <scope>IDENTIFICATION</scope>
</reference>
<evidence type="ECO:0000313" key="2">
    <source>
        <dbReference type="Proteomes" id="UP000492820"/>
    </source>
</evidence>
<proteinExistence type="predicted"/>
<dbReference type="WBParaSite" id="EgrG_000761000">
    <property type="protein sequence ID" value="EgrG_000761000"/>
    <property type="gene ID" value="EgrG_000761000"/>
</dbReference>
<evidence type="ECO:0000313" key="1">
    <source>
        <dbReference type="EMBL" id="CDS15216.1"/>
    </source>
</evidence>
<name>A0A068W7H7_ECHGR</name>
<reference evidence="1 2" key="1">
    <citation type="journal article" date="2013" name="Nature">
        <title>The genomes of four tapeworm species reveal adaptations to parasitism.</title>
        <authorList>
            <person name="Tsai I.J."/>
            <person name="Zarowiecki M."/>
            <person name="Holroyd N."/>
            <person name="Garciarrubio A."/>
            <person name="Sanchez-Flores A."/>
            <person name="Brooks K.L."/>
            <person name="Tracey A."/>
            <person name="Bobes R.J."/>
            <person name="Fragoso G."/>
            <person name="Sciutto E."/>
            <person name="Aslett M."/>
            <person name="Beasley H."/>
            <person name="Bennett H.M."/>
            <person name="Cai J."/>
            <person name="Camicia F."/>
            <person name="Clark R."/>
            <person name="Cucher M."/>
            <person name="De Silva N."/>
            <person name="Day T.A."/>
            <person name="Deplazes P."/>
            <person name="Estrada K."/>
            <person name="Fernandez C."/>
            <person name="Holland P.W."/>
            <person name="Hou J."/>
            <person name="Hu S."/>
            <person name="Huckvale T."/>
            <person name="Hung S.S."/>
            <person name="Kamenetzky L."/>
            <person name="Keane J.A."/>
            <person name="Kiss F."/>
            <person name="Koziol U."/>
            <person name="Lambert O."/>
            <person name="Liu K."/>
            <person name="Luo X."/>
            <person name="Luo Y."/>
            <person name="Macchiaroli N."/>
            <person name="Nichol S."/>
            <person name="Paps J."/>
            <person name="Parkinson J."/>
            <person name="Pouchkina-Stantcheva N."/>
            <person name="Riddiford N."/>
            <person name="Rosenzvit M."/>
            <person name="Salinas G."/>
            <person name="Wasmuth J.D."/>
            <person name="Zamanian M."/>
            <person name="Zheng Y."/>
            <person name="Cai X."/>
            <person name="Soberon X."/>
            <person name="Olson P.D."/>
            <person name="Laclette J.P."/>
            <person name="Brehm K."/>
            <person name="Berriman M."/>
            <person name="Garciarrubio A."/>
            <person name="Bobes R.J."/>
            <person name="Fragoso G."/>
            <person name="Sanchez-Flores A."/>
            <person name="Estrada K."/>
            <person name="Cevallos M.A."/>
            <person name="Morett E."/>
            <person name="Gonzalez V."/>
            <person name="Portillo T."/>
            <person name="Ochoa-Leyva A."/>
            <person name="Jose M.V."/>
            <person name="Sciutto E."/>
            <person name="Landa A."/>
            <person name="Jimenez L."/>
            <person name="Valdes V."/>
            <person name="Carrero J.C."/>
            <person name="Larralde C."/>
            <person name="Morales-Montor J."/>
            <person name="Limon-Lason J."/>
            <person name="Soberon X."/>
            <person name="Laclette J.P."/>
        </authorList>
    </citation>
    <scope>NUCLEOTIDE SEQUENCE [LARGE SCALE GENOMIC DNA]</scope>
</reference>
<dbReference type="EMBL" id="LK028576">
    <property type="protein sequence ID" value="CDS15216.1"/>
    <property type="molecule type" value="Genomic_DNA"/>
</dbReference>